<dbReference type="Pfam" id="PF13411">
    <property type="entry name" value="MerR_1"/>
    <property type="match status" value="1"/>
</dbReference>
<sequence>MVRELLTIGAFARAARLSPKALRLYDELGLLRPAAVDGESGYRYYHPGQLEQARLISSLRRLGMPLARVRQVCDLSAPDAAEAVAAYWRQVTADTAARGRLAALLVGHLSGRDGVVEASTTMPEIRYAARSEPGPVRTSNEDVAYAGERLLVVADGMRGPGGDRAAAAAVEAVRRLRSRSARDAGPPGDVPDGAPKTSPEDLPDAPPGGVPDGSPENLPEDLLGALADAVRDAERAIRDIAASTPSGETVTTLTALVWAGSRFALAHIGDSRAYLFRDGGLFRLTEDHTYVQSLVGEGRLTPEEAASDPRRPLLVRALTGAGASLPDLSLHEAVPGDRYLLCSDGLPAVVPDRVLRETLAGPGGPREVVDELIDLAYAAGAPDNVACVVADVTAAVADVVTAAVTAADAPEAAGDGGTTR</sequence>
<evidence type="ECO:0000313" key="6">
    <source>
        <dbReference type="Proteomes" id="UP000327011"/>
    </source>
</evidence>
<gene>
    <name evidence="5" type="ORF">F5972_10400</name>
</gene>
<dbReference type="InterPro" id="IPR036457">
    <property type="entry name" value="PPM-type-like_dom_sf"/>
</dbReference>
<dbReference type="SUPFAM" id="SSF46955">
    <property type="entry name" value="Putative DNA-binding domain"/>
    <property type="match status" value="1"/>
</dbReference>
<dbReference type="PANTHER" id="PTHR30204:SF97">
    <property type="entry name" value="MERR FAMILY REGULATORY PROTEIN"/>
    <property type="match status" value="1"/>
</dbReference>
<dbReference type="Pfam" id="PF13672">
    <property type="entry name" value="PP2C_2"/>
    <property type="match status" value="1"/>
</dbReference>
<keyword evidence="6" id="KW-1185">Reference proteome</keyword>
<dbReference type="InterPro" id="IPR001932">
    <property type="entry name" value="PPM-type_phosphatase-like_dom"/>
</dbReference>
<feature type="region of interest" description="Disordered" evidence="2">
    <location>
        <begin position="177"/>
        <end position="220"/>
    </location>
</feature>
<dbReference type="SMART" id="SM00332">
    <property type="entry name" value="PP2Cc"/>
    <property type="match status" value="1"/>
</dbReference>
<dbReference type="GO" id="GO:0003677">
    <property type="term" value="F:DNA binding"/>
    <property type="evidence" value="ECO:0007669"/>
    <property type="project" value="UniProtKB-KW"/>
</dbReference>
<dbReference type="InterPro" id="IPR047057">
    <property type="entry name" value="MerR_fam"/>
</dbReference>
<protein>
    <submittedName>
        <fullName evidence="5">MerR family transcriptional regulator</fullName>
    </submittedName>
</protein>
<feature type="compositionally biased region" description="Low complexity" evidence="2">
    <location>
        <begin position="183"/>
        <end position="195"/>
    </location>
</feature>
<dbReference type="PROSITE" id="PS51746">
    <property type="entry name" value="PPM_2"/>
    <property type="match status" value="1"/>
</dbReference>
<dbReference type="CDD" id="cd00143">
    <property type="entry name" value="PP2Cc"/>
    <property type="match status" value="1"/>
</dbReference>
<dbReference type="Gene3D" id="3.60.40.10">
    <property type="entry name" value="PPM-type phosphatase domain"/>
    <property type="match status" value="1"/>
</dbReference>
<organism evidence="5 6">
    <name type="scientific">Microbispora cellulosiformans</name>
    <dbReference type="NCBI Taxonomy" id="2614688"/>
    <lineage>
        <taxon>Bacteria</taxon>
        <taxon>Bacillati</taxon>
        <taxon>Actinomycetota</taxon>
        <taxon>Actinomycetes</taxon>
        <taxon>Streptosporangiales</taxon>
        <taxon>Streptosporangiaceae</taxon>
        <taxon>Microbispora</taxon>
    </lineage>
</organism>
<dbReference type="GO" id="GO:0003700">
    <property type="term" value="F:DNA-binding transcription factor activity"/>
    <property type="evidence" value="ECO:0007669"/>
    <property type="project" value="InterPro"/>
</dbReference>
<dbReference type="EMBL" id="VYTZ01000003">
    <property type="protein sequence ID" value="KAA9380015.1"/>
    <property type="molecule type" value="Genomic_DNA"/>
</dbReference>
<dbReference type="Gene3D" id="1.10.1660.10">
    <property type="match status" value="1"/>
</dbReference>
<dbReference type="InterPro" id="IPR009061">
    <property type="entry name" value="DNA-bd_dom_put_sf"/>
</dbReference>
<dbReference type="AlphaFoldDB" id="A0A5J5K5Y2"/>
<dbReference type="SMART" id="SM00331">
    <property type="entry name" value="PP2C_SIG"/>
    <property type="match status" value="1"/>
</dbReference>
<dbReference type="Proteomes" id="UP000327011">
    <property type="component" value="Unassembled WGS sequence"/>
</dbReference>
<dbReference type="PROSITE" id="PS50937">
    <property type="entry name" value="HTH_MERR_2"/>
    <property type="match status" value="1"/>
</dbReference>
<evidence type="ECO:0000256" key="2">
    <source>
        <dbReference type="SAM" id="MobiDB-lite"/>
    </source>
</evidence>
<name>A0A5J5K5Y2_9ACTN</name>
<proteinExistence type="predicted"/>
<evidence type="ECO:0000259" key="3">
    <source>
        <dbReference type="PROSITE" id="PS50937"/>
    </source>
</evidence>
<reference evidence="5 6" key="1">
    <citation type="submission" date="2019-09" db="EMBL/GenBank/DDBJ databases">
        <title>Screening of Novel Bioactive Compounds from Soil-Associated.</title>
        <authorList>
            <person name="Gong X."/>
        </authorList>
    </citation>
    <scope>NUCLEOTIDE SEQUENCE [LARGE SCALE GENOMIC DNA]</scope>
    <source>
        <strain evidence="5 6">Gxj-6</strain>
    </source>
</reference>
<evidence type="ECO:0000259" key="4">
    <source>
        <dbReference type="PROSITE" id="PS51746"/>
    </source>
</evidence>
<dbReference type="PANTHER" id="PTHR30204">
    <property type="entry name" value="REDOX-CYCLING DRUG-SENSING TRANSCRIPTIONAL ACTIVATOR SOXR"/>
    <property type="match status" value="1"/>
</dbReference>
<evidence type="ECO:0000313" key="5">
    <source>
        <dbReference type="EMBL" id="KAA9380015.1"/>
    </source>
</evidence>
<keyword evidence="1" id="KW-0238">DNA-binding</keyword>
<feature type="domain" description="PPM-type phosphatase" evidence="4">
    <location>
        <begin position="126"/>
        <end position="392"/>
    </location>
</feature>
<dbReference type="SMART" id="SM00422">
    <property type="entry name" value="HTH_MERR"/>
    <property type="match status" value="1"/>
</dbReference>
<dbReference type="PROSITE" id="PS00552">
    <property type="entry name" value="HTH_MERR_1"/>
    <property type="match status" value="1"/>
</dbReference>
<comment type="caution">
    <text evidence="5">The sequence shown here is derived from an EMBL/GenBank/DDBJ whole genome shotgun (WGS) entry which is preliminary data.</text>
</comment>
<dbReference type="InterPro" id="IPR000551">
    <property type="entry name" value="MerR-type_HTH_dom"/>
</dbReference>
<accession>A0A5J5K5Y2</accession>
<evidence type="ECO:0000256" key="1">
    <source>
        <dbReference type="ARBA" id="ARBA00023125"/>
    </source>
</evidence>
<feature type="domain" description="HTH merR-type" evidence="3">
    <location>
        <begin position="5"/>
        <end position="75"/>
    </location>
</feature>
<dbReference type="CDD" id="cd01107">
    <property type="entry name" value="HTH_BmrR"/>
    <property type="match status" value="1"/>
</dbReference>
<dbReference type="SUPFAM" id="SSF81606">
    <property type="entry name" value="PP2C-like"/>
    <property type="match status" value="1"/>
</dbReference>